<feature type="domain" description="EAL" evidence="1">
    <location>
        <begin position="291"/>
        <end position="540"/>
    </location>
</feature>
<dbReference type="CDD" id="cd01949">
    <property type="entry name" value="GGDEF"/>
    <property type="match status" value="1"/>
</dbReference>
<dbReference type="InterPro" id="IPR029787">
    <property type="entry name" value="Nucleotide_cyclase"/>
</dbReference>
<dbReference type="InterPro" id="IPR052155">
    <property type="entry name" value="Biofilm_reg_signaling"/>
</dbReference>
<dbReference type="SUPFAM" id="SSF141868">
    <property type="entry name" value="EAL domain-like"/>
    <property type="match status" value="1"/>
</dbReference>
<name>A0ABX1CQE4_9SPHN</name>
<dbReference type="InterPro" id="IPR000160">
    <property type="entry name" value="GGDEF_dom"/>
</dbReference>
<dbReference type="PROSITE" id="PS50887">
    <property type="entry name" value="GGDEF"/>
    <property type="match status" value="1"/>
</dbReference>
<evidence type="ECO:0000259" key="1">
    <source>
        <dbReference type="PROSITE" id="PS50883"/>
    </source>
</evidence>
<dbReference type="InterPro" id="IPR001633">
    <property type="entry name" value="EAL_dom"/>
</dbReference>
<dbReference type="PANTHER" id="PTHR44757">
    <property type="entry name" value="DIGUANYLATE CYCLASE DGCP"/>
    <property type="match status" value="1"/>
</dbReference>
<dbReference type="PANTHER" id="PTHR44757:SF2">
    <property type="entry name" value="BIOFILM ARCHITECTURE MAINTENANCE PROTEIN MBAA"/>
    <property type="match status" value="1"/>
</dbReference>
<dbReference type="NCBIfam" id="TIGR00254">
    <property type="entry name" value="GGDEF"/>
    <property type="match status" value="1"/>
</dbReference>
<dbReference type="EMBL" id="JAAVJH010000014">
    <property type="protein sequence ID" value="NJR80172.1"/>
    <property type="molecule type" value="Genomic_DNA"/>
</dbReference>
<gene>
    <name evidence="3" type="ORF">HBH26_16445</name>
</gene>
<dbReference type="Pfam" id="PF00563">
    <property type="entry name" value="EAL"/>
    <property type="match status" value="1"/>
</dbReference>
<evidence type="ECO:0000313" key="4">
    <source>
        <dbReference type="Proteomes" id="UP000732399"/>
    </source>
</evidence>
<dbReference type="RefSeq" id="WP_168135731.1">
    <property type="nucleotide sequence ID" value="NZ_JAAVJH010000014.1"/>
</dbReference>
<dbReference type="SMART" id="SM00052">
    <property type="entry name" value="EAL"/>
    <property type="match status" value="1"/>
</dbReference>
<dbReference type="PROSITE" id="PS50883">
    <property type="entry name" value="EAL"/>
    <property type="match status" value="1"/>
</dbReference>
<dbReference type="InterPro" id="IPR035919">
    <property type="entry name" value="EAL_sf"/>
</dbReference>
<dbReference type="CDD" id="cd01948">
    <property type="entry name" value="EAL"/>
    <property type="match status" value="1"/>
</dbReference>
<reference evidence="3 4" key="1">
    <citation type="submission" date="2020-03" db="EMBL/GenBank/DDBJ databases">
        <authorList>
            <person name="Wang L."/>
            <person name="He N."/>
            <person name="Li Y."/>
            <person name="Fang Y."/>
            <person name="Zhang F."/>
        </authorList>
    </citation>
    <scope>NUCLEOTIDE SEQUENCE [LARGE SCALE GENOMIC DNA]</scope>
    <source>
        <strain evidence="3 4">36D10-4-7</strain>
    </source>
</reference>
<keyword evidence="4" id="KW-1185">Reference proteome</keyword>
<evidence type="ECO:0000313" key="3">
    <source>
        <dbReference type="EMBL" id="NJR80172.1"/>
    </source>
</evidence>
<dbReference type="InterPro" id="IPR043128">
    <property type="entry name" value="Rev_trsase/Diguanyl_cyclase"/>
</dbReference>
<sequence length="555" mass="59090">MRILIVDEAEAGLRPHAARLGGAHALVHAPDTARAVALARAAAYDVAILHGAAVAALAPLRALDPALYLIAVTSLPVAAEVTHLPDAAALPALIAAIDARRTAERALAEATEALAEKERRAAHDARHDALTGLPNRRHFREAVAARILDGGRFAVAMLDLDRFRLVNDTLGHRIGDGLIRATARALCDGLPGGLVARLGADEFGLLFDAAGAPAAAMECERLVRACGASFDVEGHLLEGAACAGVILGGAQDADADDLLRRADLALGDAKSQGQNHVCLFDEALDEALRLRHRIESGLAQAIGRGELAMVFQPILARDGLDVAGFEALLRWDTEEWGTISPATFIPVAEETALIHALGDWVLERSLAAVADWPGQYVSVNFSPRQFRRPNFVGYVVERCQRAGVAPSRLQIEITETAIFDDVDHAADTLYRLRQMGFRIALDDFGTGYSSLYNIRKFPLDVLKIDRSFVDAMVREPAAAAAVQAVVHLAGALGLDVVAEGVETPAQVDLLRATGVSHLQGFHFGYPLTRDDASKCAIARSIIQDAPDCAAPQRSA</sequence>
<protein>
    <submittedName>
        <fullName evidence="3">Bifunctional diguanylate cyclase/phosphodiesterase</fullName>
    </submittedName>
</protein>
<dbReference type="Gene3D" id="3.30.70.270">
    <property type="match status" value="1"/>
</dbReference>
<dbReference type="Gene3D" id="3.20.20.450">
    <property type="entry name" value="EAL domain"/>
    <property type="match status" value="1"/>
</dbReference>
<dbReference type="Pfam" id="PF00990">
    <property type="entry name" value="GGDEF"/>
    <property type="match status" value="1"/>
</dbReference>
<accession>A0ABX1CQE4</accession>
<evidence type="ECO:0000259" key="2">
    <source>
        <dbReference type="PROSITE" id="PS50887"/>
    </source>
</evidence>
<proteinExistence type="predicted"/>
<dbReference type="SUPFAM" id="SSF55073">
    <property type="entry name" value="Nucleotide cyclase"/>
    <property type="match status" value="1"/>
</dbReference>
<comment type="caution">
    <text evidence="3">The sequence shown here is derived from an EMBL/GenBank/DDBJ whole genome shotgun (WGS) entry which is preliminary data.</text>
</comment>
<dbReference type="SMART" id="SM00267">
    <property type="entry name" value="GGDEF"/>
    <property type="match status" value="1"/>
</dbReference>
<feature type="domain" description="GGDEF" evidence="2">
    <location>
        <begin position="151"/>
        <end position="282"/>
    </location>
</feature>
<dbReference type="Proteomes" id="UP000732399">
    <property type="component" value="Unassembled WGS sequence"/>
</dbReference>
<organism evidence="3 4">
    <name type="scientific">Sphingomonas corticis</name>
    <dbReference type="NCBI Taxonomy" id="2722791"/>
    <lineage>
        <taxon>Bacteria</taxon>
        <taxon>Pseudomonadati</taxon>
        <taxon>Pseudomonadota</taxon>
        <taxon>Alphaproteobacteria</taxon>
        <taxon>Sphingomonadales</taxon>
        <taxon>Sphingomonadaceae</taxon>
        <taxon>Sphingomonas</taxon>
    </lineage>
</organism>